<evidence type="ECO:0008006" key="3">
    <source>
        <dbReference type="Google" id="ProtNLM"/>
    </source>
</evidence>
<reference evidence="1 2" key="1">
    <citation type="journal article" date="2022" name="Nat. Genet.">
        <title>Improved pea reference genome and pan-genome highlight genomic features and evolutionary characteristics.</title>
        <authorList>
            <person name="Yang T."/>
            <person name="Liu R."/>
            <person name="Luo Y."/>
            <person name="Hu S."/>
            <person name="Wang D."/>
            <person name="Wang C."/>
            <person name="Pandey M.K."/>
            <person name="Ge S."/>
            <person name="Xu Q."/>
            <person name="Li N."/>
            <person name="Li G."/>
            <person name="Huang Y."/>
            <person name="Saxena R.K."/>
            <person name="Ji Y."/>
            <person name="Li M."/>
            <person name="Yan X."/>
            <person name="He Y."/>
            <person name="Liu Y."/>
            <person name="Wang X."/>
            <person name="Xiang C."/>
            <person name="Varshney R.K."/>
            <person name="Ding H."/>
            <person name="Gao S."/>
            <person name="Zong X."/>
        </authorList>
    </citation>
    <scope>NUCLEOTIDE SEQUENCE [LARGE SCALE GENOMIC DNA]</scope>
    <source>
        <strain evidence="1 2">cv. Zhongwan 6</strain>
    </source>
</reference>
<evidence type="ECO:0000313" key="1">
    <source>
        <dbReference type="EMBL" id="KAI5442334.1"/>
    </source>
</evidence>
<accession>A0A9D5BEV3</accession>
<keyword evidence="2" id="KW-1185">Reference proteome</keyword>
<dbReference type="Proteomes" id="UP001058974">
    <property type="component" value="Chromosome 1"/>
</dbReference>
<evidence type="ECO:0000313" key="2">
    <source>
        <dbReference type="Proteomes" id="UP001058974"/>
    </source>
</evidence>
<dbReference type="Gramene" id="Psat01G0141400-T1">
    <property type="protein sequence ID" value="KAI5442334.1"/>
    <property type="gene ID" value="KIW84_011414"/>
</dbReference>
<proteinExistence type="predicted"/>
<name>A0A9D5BEV3_PEA</name>
<organism evidence="1 2">
    <name type="scientific">Pisum sativum</name>
    <name type="common">Garden pea</name>
    <name type="synonym">Lathyrus oleraceus</name>
    <dbReference type="NCBI Taxonomy" id="3888"/>
    <lineage>
        <taxon>Eukaryota</taxon>
        <taxon>Viridiplantae</taxon>
        <taxon>Streptophyta</taxon>
        <taxon>Embryophyta</taxon>
        <taxon>Tracheophyta</taxon>
        <taxon>Spermatophyta</taxon>
        <taxon>Magnoliopsida</taxon>
        <taxon>eudicotyledons</taxon>
        <taxon>Gunneridae</taxon>
        <taxon>Pentapetalae</taxon>
        <taxon>rosids</taxon>
        <taxon>fabids</taxon>
        <taxon>Fabales</taxon>
        <taxon>Fabaceae</taxon>
        <taxon>Papilionoideae</taxon>
        <taxon>50 kb inversion clade</taxon>
        <taxon>NPAAA clade</taxon>
        <taxon>Hologalegina</taxon>
        <taxon>IRL clade</taxon>
        <taxon>Fabeae</taxon>
        <taxon>Lathyrus</taxon>
    </lineage>
</organism>
<protein>
    <recommendedName>
        <fullName evidence="3">DUF4218 domain-containing protein</fullName>
    </recommendedName>
</protein>
<gene>
    <name evidence="1" type="ORF">KIW84_011414</name>
</gene>
<dbReference type="PANTHER" id="PTHR48258:SF9">
    <property type="entry name" value="OS01G0348150 PROTEIN"/>
    <property type="match status" value="1"/>
</dbReference>
<comment type="caution">
    <text evidence="1">The sequence shown here is derived from an EMBL/GenBank/DDBJ whole genome shotgun (WGS) entry which is preliminary data.</text>
</comment>
<dbReference type="EMBL" id="JAMSHJ010000001">
    <property type="protein sequence ID" value="KAI5442334.1"/>
    <property type="molecule type" value="Genomic_DNA"/>
</dbReference>
<dbReference type="AlphaFoldDB" id="A0A9D5BEV3"/>
<dbReference type="PANTHER" id="PTHR48258">
    <property type="entry name" value="DUF4218 DOMAIN-CONTAINING PROTEIN-RELATED"/>
    <property type="match status" value="1"/>
</dbReference>
<sequence length="184" mass="21791">MKIFKGYTNNHHRPEALIVERYITEEALEFYSNYLLETESIGILKSCHANRFEGRGTQGLNVKSMGRDVVLQTYFYILNNLSVVEPYMATHKEVIKKKYPRMNDKLLLTQHNKEFISWFDMRISNDYYASEIIKWLLYMPNFTLITWTTCKISNYSFYIKAKDDCSTMQNSKVMVETESVYFSS</sequence>